<keyword evidence="1" id="KW-0472">Membrane</keyword>
<keyword evidence="3" id="KW-1185">Reference proteome</keyword>
<organism evidence="2 3">
    <name type="scientific">Microbulbifer agarilyticus</name>
    <dbReference type="NCBI Taxonomy" id="260552"/>
    <lineage>
        <taxon>Bacteria</taxon>
        <taxon>Pseudomonadati</taxon>
        <taxon>Pseudomonadota</taxon>
        <taxon>Gammaproteobacteria</taxon>
        <taxon>Cellvibrionales</taxon>
        <taxon>Microbulbiferaceae</taxon>
        <taxon>Microbulbifer</taxon>
    </lineage>
</organism>
<gene>
    <name evidence="2" type="ORF">Mag101_10600</name>
</gene>
<dbReference type="InterPro" id="IPR009883">
    <property type="entry name" value="YgfX"/>
</dbReference>
<dbReference type="KEGG" id="maga:Mag101_10600"/>
<evidence type="ECO:0008006" key="4">
    <source>
        <dbReference type="Google" id="ProtNLM"/>
    </source>
</evidence>
<keyword evidence="1" id="KW-1133">Transmembrane helix</keyword>
<reference evidence="2" key="1">
    <citation type="submission" date="2017-02" db="EMBL/GenBank/DDBJ databases">
        <title>Genome of Microbulbifer agarilyticus GP101.</title>
        <authorList>
            <person name="Jung J."/>
            <person name="Bae S.S."/>
            <person name="Baek K."/>
        </authorList>
    </citation>
    <scope>NUCLEOTIDE SEQUENCE [LARGE SCALE GENOMIC DNA]</scope>
    <source>
        <strain evidence="2">GP101</strain>
    </source>
</reference>
<accession>A0A1Q2M5T3</accession>
<keyword evidence="1" id="KW-0812">Transmembrane</keyword>
<protein>
    <recommendedName>
        <fullName evidence="4">Toxin CptA</fullName>
    </recommendedName>
</protein>
<name>A0A1Q2M5T3_9GAMM</name>
<dbReference type="EMBL" id="CP019650">
    <property type="protein sequence ID" value="AQQ68036.1"/>
    <property type="molecule type" value="Genomic_DNA"/>
</dbReference>
<feature type="transmembrane region" description="Helical" evidence="1">
    <location>
        <begin position="6"/>
        <end position="24"/>
    </location>
</feature>
<proteinExistence type="predicted"/>
<dbReference type="Proteomes" id="UP000188219">
    <property type="component" value="Chromosome"/>
</dbReference>
<sequence>MFVSRLPWVAVYALVPVVLLYGVFEWRRLCTSVGRLSTAERRWYWQVKGGARREFRFVGELTLWRWLIVINGKDVDGRRLRLVLARDAATEDEWRRLLVALRYSR</sequence>
<dbReference type="Pfam" id="PF07254">
    <property type="entry name" value="Cpta_toxin"/>
    <property type="match status" value="1"/>
</dbReference>
<evidence type="ECO:0000313" key="2">
    <source>
        <dbReference type="EMBL" id="AQQ68036.1"/>
    </source>
</evidence>
<evidence type="ECO:0000256" key="1">
    <source>
        <dbReference type="SAM" id="Phobius"/>
    </source>
</evidence>
<dbReference type="AlphaFoldDB" id="A0A1Q2M5T3"/>
<evidence type="ECO:0000313" key="3">
    <source>
        <dbReference type="Proteomes" id="UP000188219"/>
    </source>
</evidence>